<dbReference type="PIRSF" id="PIRSF000337">
    <property type="entry name" value="NTA_MOA"/>
    <property type="match status" value="1"/>
</dbReference>
<dbReference type="PANTHER" id="PTHR30011">
    <property type="entry name" value="ALKANESULFONATE MONOOXYGENASE-RELATED"/>
    <property type="match status" value="1"/>
</dbReference>
<dbReference type="AlphaFoldDB" id="A0A9P8CGP9"/>
<name>A0A9P8CGP9_9HELO</name>
<dbReference type="Gene3D" id="3.20.20.30">
    <property type="entry name" value="Luciferase-like domain"/>
    <property type="match status" value="2"/>
</dbReference>
<evidence type="ECO:0000256" key="5">
    <source>
        <dbReference type="ARBA" id="ARBA00033748"/>
    </source>
</evidence>
<evidence type="ECO:0000313" key="8">
    <source>
        <dbReference type="Proteomes" id="UP000887226"/>
    </source>
</evidence>
<evidence type="ECO:0000313" key="7">
    <source>
        <dbReference type="EMBL" id="KAG9246478.1"/>
    </source>
</evidence>
<keyword evidence="8" id="KW-1185">Reference proteome</keyword>
<keyword evidence="1" id="KW-0285">Flavoprotein</keyword>
<evidence type="ECO:0000256" key="4">
    <source>
        <dbReference type="ARBA" id="ARBA00023033"/>
    </source>
</evidence>
<feature type="domain" description="Luciferase-like" evidence="6">
    <location>
        <begin position="28"/>
        <end position="167"/>
    </location>
</feature>
<reference evidence="7" key="1">
    <citation type="journal article" date="2021" name="IMA Fungus">
        <title>Genomic characterization of three marine fungi, including Emericellopsis atlantica sp. nov. with signatures of a generalist lifestyle and marine biomass degradation.</title>
        <authorList>
            <person name="Hagestad O.C."/>
            <person name="Hou L."/>
            <person name="Andersen J.H."/>
            <person name="Hansen E.H."/>
            <person name="Altermark B."/>
            <person name="Li C."/>
            <person name="Kuhnert E."/>
            <person name="Cox R.J."/>
            <person name="Crous P.W."/>
            <person name="Spatafora J.W."/>
            <person name="Lail K."/>
            <person name="Amirebrahimi M."/>
            <person name="Lipzen A."/>
            <person name="Pangilinan J."/>
            <person name="Andreopoulos W."/>
            <person name="Hayes R.D."/>
            <person name="Ng V."/>
            <person name="Grigoriev I.V."/>
            <person name="Jackson S.A."/>
            <person name="Sutton T.D.S."/>
            <person name="Dobson A.D.W."/>
            <person name="Rama T."/>
        </authorList>
    </citation>
    <scope>NUCLEOTIDE SEQUENCE</scope>
    <source>
        <strain evidence="7">TRa3180A</strain>
    </source>
</reference>
<keyword evidence="3" id="KW-0560">Oxidoreductase</keyword>
<dbReference type="PANTHER" id="PTHR30011:SF16">
    <property type="entry name" value="C2H2 FINGER DOMAIN TRANSCRIPTION FACTOR (EUROFUNG)-RELATED"/>
    <property type="match status" value="1"/>
</dbReference>
<dbReference type="Proteomes" id="UP000887226">
    <property type="component" value="Unassembled WGS sequence"/>
</dbReference>
<dbReference type="InterPro" id="IPR016215">
    <property type="entry name" value="NTA_MOA"/>
</dbReference>
<sequence length="366" mass="41403">MELVINSIRKAASSHGFWRPVSLHIGAWRYSGSYPDASFNLKRLTYFFQKLEGAKFDSFFMADHLAVLNLPVETLKRSHTVTSFAPFTHLSSLSMVTERIGSAAAASTTYDELYYINRRFASLDHINNGRAAWNVNFGLDEYVQHNERYKRARKFYDAVNGFWDSSADDVFMHVLNHKVDDLKASQSEQGRQLAVQMAKLVFCSPRDVETLRIVCDSFEDAQAKILHLDSLEHCHSAISSLSITLRVEASDFSPNDPLPDDIPETNASKTSQAGAVALGKKENLTVRQFLLAQRYGGIADEMKIWLDEEAAHGFTVVLHFLPQGIDDVADRLVPGLQKRGLFRKEYEGIMLREHFGLPRPKNQFLP</sequence>
<comment type="similarity">
    <text evidence="5">Belongs to the NtaA/SnaA/DszA monooxygenase family.</text>
</comment>
<dbReference type="OrthoDB" id="5561043at2759"/>
<dbReference type="SUPFAM" id="SSF51679">
    <property type="entry name" value="Bacterial luciferase-like"/>
    <property type="match status" value="1"/>
</dbReference>
<dbReference type="InterPro" id="IPR011251">
    <property type="entry name" value="Luciferase-like_dom"/>
</dbReference>
<protein>
    <submittedName>
        <fullName evidence="7">Alkanesulfonate monooxygenase</fullName>
    </submittedName>
</protein>
<accession>A0A9P8CGP9</accession>
<evidence type="ECO:0000256" key="3">
    <source>
        <dbReference type="ARBA" id="ARBA00023002"/>
    </source>
</evidence>
<dbReference type="EMBL" id="MU253803">
    <property type="protein sequence ID" value="KAG9246478.1"/>
    <property type="molecule type" value="Genomic_DNA"/>
</dbReference>
<evidence type="ECO:0000256" key="2">
    <source>
        <dbReference type="ARBA" id="ARBA00022643"/>
    </source>
</evidence>
<dbReference type="GO" id="GO:0016705">
    <property type="term" value="F:oxidoreductase activity, acting on paired donors, with incorporation or reduction of molecular oxygen"/>
    <property type="evidence" value="ECO:0007669"/>
    <property type="project" value="InterPro"/>
</dbReference>
<gene>
    <name evidence="7" type="ORF">BJ878DRAFT_533217</name>
</gene>
<keyword evidence="4 7" id="KW-0503">Monooxygenase</keyword>
<keyword evidence="2" id="KW-0288">FMN</keyword>
<proteinExistence type="inferred from homology"/>
<evidence type="ECO:0000256" key="1">
    <source>
        <dbReference type="ARBA" id="ARBA00022630"/>
    </source>
</evidence>
<organism evidence="7 8">
    <name type="scientific">Calycina marina</name>
    <dbReference type="NCBI Taxonomy" id="1763456"/>
    <lineage>
        <taxon>Eukaryota</taxon>
        <taxon>Fungi</taxon>
        <taxon>Dikarya</taxon>
        <taxon>Ascomycota</taxon>
        <taxon>Pezizomycotina</taxon>
        <taxon>Leotiomycetes</taxon>
        <taxon>Helotiales</taxon>
        <taxon>Pezizellaceae</taxon>
        <taxon>Calycina</taxon>
    </lineage>
</organism>
<dbReference type="Pfam" id="PF00296">
    <property type="entry name" value="Bac_luciferase"/>
    <property type="match status" value="1"/>
</dbReference>
<dbReference type="GO" id="GO:0004497">
    <property type="term" value="F:monooxygenase activity"/>
    <property type="evidence" value="ECO:0007669"/>
    <property type="project" value="UniProtKB-KW"/>
</dbReference>
<comment type="caution">
    <text evidence="7">The sequence shown here is derived from an EMBL/GenBank/DDBJ whole genome shotgun (WGS) entry which is preliminary data.</text>
</comment>
<evidence type="ECO:0000259" key="6">
    <source>
        <dbReference type="Pfam" id="PF00296"/>
    </source>
</evidence>
<dbReference type="InterPro" id="IPR036661">
    <property type="entry name" value="Luciferase-like_sf"/>
</dbReference>
<dbReference type="InterPro" id="IPR051260">
    <property type="entry name" value="Diverse_substr_monoxygenases"/>
</dbReference>